<evidence type="ECO:0000256" key="1">
    <source>
        <dbReference type="SAM" id="Phobius"/>
    </source>
</evidence>
<dbReference type="RefSeq" id="YP_009398798.1">
    <property type="nucleotide sequence ID" value="NC_035294.1"/>
</dbReference>
<gene>
    <name evidence="2" type="primary">orf34</name>
</gene>
<name>A0A1Z1MQG9_9FLOR</name>
<reference evidence="2" key="1">
    <citation type="journal article" date="2017" name="J. Phycol.">
        <title>Analysis of chloroplast genomes and a supermatrix inform reclassification of the Rhodomelaceae (Rhodophyta).</title>
        <authorList>
            <person name="Diaz-Tapia P."/>
            <person name="Maggs C.A."/>
            <person name="West J.A."/>
            <person name="Verbruggen H."/>
        </authorList>
    </citation>
    <scope>NUCLEOTIDE SEQUENCE</scope>
    <source>
        <strain evidence="2">PD1561</strain>
    </source>
</reference>
<proteinExistence type="predicted"/>
<keyword evidence="2" id="KW-0150">Chloroplast</keyword>
<protein>
    <submittedName>
        <fullName evidence="2">Uncharacterized protein</fullName>
    </submittedName>
</protein>
<keyword evidence="2" id="KW-0934">Plastid</keyword>
<accession>A0A1Z1MQG9</accession>
<dbReference type="EMBL" id="MF101450">
    <property type="protein sequence ID" value="ARW68186.1"/>
    <property type="molecule type" value="Genomic_DNA"/>
</dbReference>
<dbReference type="GeneID" id="33361582"/>
<feature type="transmembrane region" description="Helical" evidence="1">
    <location>
        <begin position="12"/>
        <end position="33"/>
    </location>
</feature>
<dbReference type="AlphaFoldDB" id="A0A1Z1MQG9"/>
<sequence length="34" mass="4267">MYIFILSLFRFIRNFILFICGNIMINKFLIYILY</sequence>
<geneLocation type="chloroplast" evidence="2"/>
<organism evidence="2">
    <name type="scientific">Cliftonaea pectinata</name>
    <dbReference type="NCBI Taxonomy" id="2007206"/>
    <lineage>
        <taxon>Eukaryota</taxon>
        <taxon>Rhodophyta</taxon>
        <taxon>Florideophyceae</taxon>
        <taxon>Rhodymeniophycidae</taxon>
        <taxon>Ceramiales</taxon>
        <taxon>Rhodomelaceae</taxon>
        <taxon>Polyzonieae</taxon>
        <taxon>Cliftonaea</taxon>
    </lineage>
</organism>
<evidence type="ECO:0000313" key="2">
    <source>
        <dbReference type="EMBL" id="ARW68186.1"/>
    </source>
</evidence>
<keyword evidence="1" id="KW-1133">Transmembrane helix</keyword>
<keyword evidence="1" id="KW-0812">Transmembrane</keyword>
<keyword evidence="1" id="KW-0472">Membrane</keyword>